<name>A0A561EPA3_9ACTN</name>
<keyword evidence="3" id="KW-1185">Reference proteome</keyword>
<dbReference type="Proteomes" id="UP000318416">
    <property type="component" value="Unassembled WGS sequence"/>
</dbReference>
<evidence type="ECO:0000313" key="2">
    <source>
        <dbReference type="EMBL" id="TWE17440.1"/>
    </source>
</evidence>
<sequence>MAIELPSELIWVMDLLGLNWPQVNEDKVREFADHVRKFATNIDSTHETATATIRQMAEHYQADSYQQLVERWTKMSNDHMSEIVQICGTVATLLDVAADAIVAAKLAVITELGIMAAEFIAAQAAAVATLGVAEAAEAGPSP</sequence>
<dbReference type="AlphaFoldDB" id="A0A561EPA3"/>
<dbReference type="Pfam" id="PF25547">
    <property type="entry name" value="WXG100_2"/>
    <property type="match status" value="1"/>
</dbReference>
<dbReference type="EMBL" id="VIVR01000001">
    <property type="protein sequence ID" value="TWE17440.1"/>
    <property type="molecule type" value="Genomic_DNA"/>
</dbReference>
<proteinExistence type="predicted"/>
<accession>A0A561EPA3</accession>
<evidence type="ECO:0000313" key="3">
    <source>
        <dbReference type="Proteomes" id="UP000318416"/>
    </source>
</evidence>
<reference evidence="2 3" key="1">
    <citation type="submission" date="2019-06" db="EMBL/GenBank/DDBJ databases">
        <title>Sequencing the genomes of 1000 actinobacteria strains.</title>
        <authorList>
            <person name="Klenk H.-P."/>
        </authorList>
    </citation>
    <scope>NUCLEOTIDE SEQUENCE [LARGE SCALE GENOMIC DNA]</scope>
    <source>
        <strain evidence="2 3">DSM 41649</strain>
    </source>
</reference>
<protein>
    <recommendedName>
        <fullName evidence="1">Outer membrane channel protein CpnT-like N-terminal domain-containing protein</fullName>
    </recommendedName>
</protein>
<dbReference type="InterPro" id="IPR057746">
    <property type="entry name" value="CpnT-like_N"/>
</dbReference>
<feature type="domain" description="Outer membrane channel protein CpnT-like N-terminal" evidence="1">
    <location>
        <begin position="7"/>
        <end position="136"/>
    </location>
</feature>
<evidence type="ECO:0000259" key="1">
    <source>
        <dbReference type="Pfam" id="PF25547"/>
    </source>
</evidence>
<gene>
    <name evidence="2" type="ORF">FB465_2465</name>
</gene>
<comment type="caution">
    <text evidence="2">The sequence shown here is derived from an EMBL/GenBank/DDBJ whole genome shotgun (WGS) entry which is preliminary data.</text>
</comment>
<dbReference type="Gene3D" id="1.10.287.1060">
    <property type="entry name" value="ESAT-6-like"/>
    <property type="match status" value="1"/>
</dbReference>
<organism evidence="2 3">
    <name type="scientific">Kitasatospora atroaurantiaca</name>
    <dbReference type="NCBI Taxonomy" id="285545"/>
    <lineage>
        <taxon>Bacteria</taxon>
        <taxon>Bacillati</taxon>
        <taxon>Actinomycetota</taxon>
        <taxon>Actinomycetes</taxon>
        <taxon>Kitasatosporales</taxon>
        <taxon>Streptomycetaceae</taxon>
        <taxon>Kitasatospora</taxon>
    </lineage>
</organism>
<dbReference type="RefSeq" id="WP_211785764.1">
    <property type="nucleotide sequence ID" value="NZ_BAAABR010000021.1"/>
</dbReference>